<feature type="compositionally biased region" description="Polar residues" evidence="1">
    <location>
        <begin position="356"/>
        <end position="374"/>
    </location>
</feature>
<evidence type="ECO:0000313" key="2">
    <source>
        <dbReference type="EMBL" id="EOX91045.1"/>
    </source>
</evidence>
<dbReference type="FunFam" id="1.10.8.60:FF:000030">
    <property type="entry name" value="replication factor C subunit 3"/>
    <property type="match status" value="1"/>
</dbReference>
<dbReference type="GO" id="GO:0005663">
    <property type="term" value="C:DNA replication factor C complex"/>
    <property type="evidence" value="ECO:0000318"/>
    <property type="project" value="GO_Central"/>
</dbReference>
<dbReference type="InterPro" id="IPR027417">
    <property type="entry name" value="P-loop_NTPase"/>
</dbReference>
<dbReference type="GO" id="GO:0003677">
    <property type="term" value="F:DNA binding"/>
    <property type="evidence" value="ECO:0007669"/>
    <property type="project" value="InterPro"/>
</dbReference>
<feature type="region of interest" description="Disordered" evidence="1">
    <location>
        <begin position="331"/>
        <end position="411"/>
    </location>
</feature>
<dbReference type="GO" id="GO:0006261">
    <property type="term" value="P:DNA-templated DNA replication"/>
    <property type="evidence" value="ECO:0000318"/>
    <property type="project" value="GO_Central"/>
</dbReference>
<organism evidence="2 3">
    <name type="scientific">Theobroma cacao</name>
    <name type="common">Cacao</name>
    <name type="synonym">Cocoa</name>
    <dbReference type="NCBI Taxonomy" id="3641"/>
    <lineage>
        <taxon>Eukaryota</taxon>
        <taxon>Viridiplantae</taxon>
        <taxon>Streptophyta</taxon>
        <taxon>Embryophyta</taxon>
        <taxon>Tracheophyta</taxon>
        <taxon>Spermatophyta</taxon>
        <taxon>Magnoliopsida</taxon>
        <taxon>eudicotyledons</taxon>
        <taxon>Gunneridae</taxon>
        <taxon>Pentapetalae</taxon>
        <taxon>rosids</taxon>
        <taxon>malvids</taxon>
        <taxon>Malvales</taxon>
        <taxon>Malvaceae</taxon>
        <taxon>Byttnerioideae</taxon>
        <taxon>Theobroma</taxon>
    </lineage>
</organism>
<dbReference type="OMA" id="KVQNDAW"/>
<dbReference type="InterPro" id="IPR008921">
    <property type="entry name" value="DNA_pol3_clamp-load_cplx_C"/>
</dbReference>
<evidence type="ECO:0000256" key="1">
    <source>
        <dbReference type="SAM" id="MobiDB-lite"/>
    </source>
</evidence>
<feature type="compositionally biased region" description="Polar residues" evidence="1">
    <location>
        <begin position="391"/>
        <end position="410"/>
    </location>
</feature>
<dbReference type="Gramene" id="EOX91045">
    <property type="protein sequence ID" value="EOX91045"/>
    <property type="gene ID" value="TCM_000349"/>
</dbReference>
<gene>
    <name evidence="2" type="ORF">TCM_000349</name>
</gene>
<protein>
    <submittedName>
        <fullName evidence="2">ATPase family associated with various cellular activities, putative</fullName>
    </submittedName>
</protein>
<dbReference type="PANTHER" id="PTHR11669">
    <property type="entry name" value="REPLICATION FACTOR C / DNA POLYMERASE III GAMMA-TAU SUBUNIT"/>
    <property type="match status" value="1"/>
</dbReference>
<dbReference type="AlphaFoldDB" id="A0A061DFP5"/>
<dbReference type="InterPro" id="IPR050238">
    <property type="entry name" value="DNA_Rep/Repair_Clamp_Loader"/>
</dbReference>
<dbReference type="Gene3D" id="1.20.272.10">
    <property type="match status" value="1"/>
</dbReference>
<feature type="compositionally biased region" description="Low complexity" evidence="1">
    <location>
        <begin position="375"/>
        <end position="390"/>
    </location>
</feature>
<dbReference type="SUPFAM" id="SSF52540">
    <property type="entry name" value="P-loop containing nucleoside triphosphate hydrolases"/>
    <property type="match status" value="1"/>
</dbReference>
<reference evidence="2 3" key="1">
    <citation type="journal article" date="2013" name="Genome Biol.">
        <title>The genome sequence of the most widely cultivated cacao type and its use to identify candidate genes regulating pod color.</title>
        <authorList>
            <person name="Motamayor J.C."/>
            <person name="Mockaitis K."/>
            <person name="Schmutz J."/>
            <person name="Haiminen N."/>
            <person name="Iii D.L."/>
            <person name="Cornejo O."/>
            <person name="Findley S.D."/>
            <person name="Zheng P."/>
            <person name="Utro F."/>
            <person name="Royaert S."/>
            <person name="Saski C."/>
            <person name="Jenkins J."/>
            <person name="Podicheti R."/>
            <person name="Zhao M."/>
            <person name="Scheffler B.E."/>
            <person name="Stack J.C."/>
            <person name="Feltus F.A."/>
            <person name="Mustiga G.M."/>
            <person name="Amores F."/>
            <person name="Phillips W."/>
            <person name="Marelli J.P."/>
            <person name="May G.D."/>
            <person name="Shapiro H."/>
            <person name="Ma J."/>
            <person name="Bustamante C.D."/>
            <person name="Schnell R.J."/>
            <person name="Main D."/>
            <person name="Gilbert D."/>
            <person name="Parida L."/>
            <person name="Kuhn D.N."/>
        </authorList>
    </citation>
    <scope>NUCLEOTIDE SEQUENCE [LARGE SCALE GENOMIC DNA]</scope>
    <source>
        <strain evidence="3">cv. Matina 1-6</strain>
    </source>
</reference>
<feature type="region of interest" description="Disordered" evidence="1">
    <location>
        <begin position="45"/>
        <end position="256"/>
    </location>
</feature>
<name>A0A061DFP5_THECC</name>
<dbReference type="STRING" id="3641.A0A061DFP5"/>
<accession>A0A061DFP5</accession>
<dbReference type="SUPFAM" id="SSF48019">
    <property type="entry name" value="post-AAA+ oligomerization domain-like"/>
    <property type="match status" value="1"/>
</dbReference>
<feature type="compositionally biased region" description="Basic and acidic residues" evidence="1">
    <location>
        <begin position="73"/>
        <end position="85"/>
    </location>
</feature>
<dbReference type="InParanoid" id="A0A061DFP5"/>
<dbReference type="GO" id="GO:0006281">
    <property type="term" value="P:DNA repair"/>
    <property type="evidence" value="ECO:0000318"/>
    <property type="project" value="GO_Central"/>
</dbReference>
<dbReference type="PANTHER" id="PTHR11669:SF25">
    <property type="entry name" value="OS02G0704966 PROTEIN"/>
    <property type="match status" value="1"/>
</dbReference>
<dbReference type="HOGENOM" id="CLU_013877_1_0_1"/>
<dbReference type="Gene3D" id="3.40.50.300">
    <property type="entry name" value="P-loop containing nucleotide triphosphate hydrolases"/>
    <property type="match status" value="1"/>
</dbReference>
<evidence type="ECO:0000313" key="3">
    <source>
        <dbReference type="Proteomes" id="UP000026915"/>
    </source>
</evidence>
<proteinExistence type="predicted"/>
<dbReference type="EMBL" id="CM001879">
    <property type="protein sequence ID" value="EOX91045.1"/>
    <property type="molecule type" value="Genomic_DNA"/>
</dbReference>
<dbReference type="Pfam" id="PF22534">
    <property type="entry name" value="RFC_C"/>
    <property type="match status" value="1"/>
</dbReference>
<keyword evidence="3" id="KW-1185">Reference proteome</keyword>
<dbReference type="Gene3D" id="1.10.8.60">
    <property type="match status" value="1"/>
</dbReference>
<dbReference type="Proteomes" id="UP000026915">
    <property type="component" value="Chromosome 1"/>
</dbReference>
<dbReference type="GO" id="GO:0005634">
    <property type="term" value="C:nucleus"/>
    <property type="evidence" value="ECO:0000318"/>
    <property type="project" value="GO_Central"/>
</dbReference>
<dbReference type="FunFam" id="1.20.272.10:FF:000022">
    <property type="entry name" value="Replication factor C subunit 3"/>
    <property type="match status" value="1"/>
</dbReference>
<dbReference type="eggNOG" id="KOG2035">
    <property type="taxonomic scope" value="Eukaryota"/>
</dbReference>
<dbReference type="Pfam" id="PF21960">
    <property type="entry name" value="RCF1-5-like_lid"/>
    <property type="match status" value="1"/>
</dbReference>
<sequence length="835" mass="95392">MRQRHPRRKLRNNRKQRNFLTLFTTNKKLGKSEFWFSFREMENLSRSSKASQPHSSAPLKQRRSGYEPSDTETEWHESPWHDLNRKNGTSNLAEADKFKSNLPRNISPFKLRRRHPSKVEYDKGSPPRTSPLPRRHSSKSPYKTRRDDDRNISPLSKSEHRRHLSPYKPGREEHKLSNEMGNGEIAGLNRKQNRRTPTKEERGTIGELLETGRVSGKPNYSRRSVTAPARQRGREKDQLNNLGHGQLEQRRERTPSPISMNMIRKQREASQVKQQSVGEINEMVANAKISRAPMLNAAIFESSESISPGDIFFSRDGVALTMQKNVLPNNRGIENHLLPKPPMFAQKDSASHQRTKANGNVDSKARGSSASTGLSRTTMTSSSAASRQSSGKLSTESSKMSDSSVNSGKFTYNRRKGQSEAWFACVMRGPCRTSKKSPERQAFDEASFIGKAFVVEKLRQFWADKYQPASLNGFTCHKQEAQLLKQFASHESCPHVMFKGPSGSGKRALTMAFLREIYGDPCWNVSHELRQFPIQVLYINLFIASKFMNKPAFIDKRPSEVTVPLASSAHHVELNVNLETNAKYALMGLVKEISSNYAITPEVSTANFKADYKVIVLYEVDKAPENIHHLIKWIMDCHSDYCKFMLCCEDDINILESVKNRCKVIKVDAPVTHEIMEVLIQIAKKEDFDLSMNFAAKIAAKSKQNLRKAIMALEACKAHNYPFSDDQPIPLGWEEVLTEVAIEILSDPSQKRLFFIRGKFQKLLVDFVHPKLILQKLVEQFLKQVEAGLKRELYYWHAYYEKRLPTGTSALLKLEEFVAKFMSIYRKSCGDRQFV</sequence>
<feature type="compositionally biased region" description="Polar residues" evidence="1">
    <location>
        <begin position="45"/>
        <end position="55"/>
    </location>
</feature>